<dbReference type="Proteomes" id="UP000320735">
    <property type="component" value="Unassembled WGS sequence"/>
</dbReference>
<dbReference type="RefSeq" id="WP_146373297.1">
    <property type="nucleotide sequence ID" value="NZ_SJPP01000002.1"/>
</dbReference>
<dbReference type="AlphaFoldDB" id="A0A5C6BEB4"/>
<sequence precursor="true">MKKLMVTTAFALLFCASTVSFGQEGPVILGPASGGDTLAAPTAEGEAIIEPIPAGPMEAYPGGVVESFSLFQCVRVKDPHHIHPCAVPTIIQIADPCGQKRGNCCAPPCVNVQICVPPCGCPKIKTRRNGHYVKYDYGKYRIEVTSRNGKVIVDYDD</sequence>
<keyword evidence="1" id="KW-0732">Signal</keyword>
<reference evidence="2 3" key="1">
    <citation type="submission" date="2019-02" db="EMBL/GenBank/DDBJ databases">
        <title>Deep-cultivation of Planctomycetes and their phenomic and genomic characterization uncovers novel biology.</title>
        <authorList>
            <person name="Wiegand S."/>
            <person name="Jogler M."/>
            <person name="Boedeker C."/>
            <person name="Pinto D."/>
            <person name="Vollmers J."/>
            <person name="Rivas-Marin E."/>
            <person name="Kohn T."/>
            <person name="Peeters S.H."/>
            <person name="Heuer A."/>
            <person name="Rast P."/>
            <person name="Oberbeckmann S."/>
            <person name="Bunk B."/>
            <person name="Jeske O."/>
            <person name="Meyerdierks A."/>
            <person name="Storesund J.E."/>
            <person name="Kallscheuer N."/>
            <person name="Luecker S."/>
            <person name="Lage O.M."/>
            <person name="Pohl T."/>
            <person name="Merkel B.J."/>
            <person name="Hornburger P."/>
            <person name="Mueller R.-W."/>
            <person name="Bruemmer F."/>
            <person name="Labrenz M."/>
            <person name="Spormann A.M."/>
            <person name="Op Den Camp H."/>
            <person name="Overmann J."/>
            <person name="Amann R."/>
            <person name="Jetten M.S.M."/>
            <person name="Mascher T."/>
            <person name="Medema M.H."/>
            <person name="Devos D.P."/>
            <person name="Kaster A.-K."/>
            <person name="Ovreas L."/>
            <person name="Rohde M."/>
            <person name="Galperin M.Y."/>
            <person name="Jogler C."/>
        </authorList>
    </citation>
    <scope>NUCLEOTIDE SEQUENCE [LARGE SCALE GENOMIC DNA]</scope>
    <source>
        <strain evidence="2 3">CA54</strain>
    </source>
</reference>
<evidence type="ECO:0000313" key="2">
    <source>
        <dbReference type="EMBL" id="TWU09626.1"/>
    </source>
</evidence>
<accession>A0A5C6BEB4</accession>
<dbReference type="OrthoDB" id="212860at2"/>
<comment type="caution">
    <text evidence="2">The sequence shown here is derived from an EMBL/GenBank/DDBJ whole genome shotgun (WGS) entry which is preliminary data.</text>
</comment>
<evidence type="ECO:0000313" key="3">
    <source>
        <dbReference type="Proteomes" id="UP000320735"/>
    </source>
</evidence>
<feature type="chain" id="PRO_5023091255" evidence="1">
    <location>
        <begin position="23"/>
        <end position="157"/>
    </location>
</feature>
<feature type="signal peptide" evidence="1">
    <location>
        <begin position="1"/>
        <end position="22"/>
    </location>
</feature>
<proteinExistence type="predicted"/>
<evidence type="ECO:0000256" key="1">
    <source>
        <dbReference type="SAM" id="SignalP"/>
    </source>
</evidence>
<organism evidence="2 3">
    <name type="scientific">Symmachiella macrocystis</name>
    <dbReference type="NCBI Taxonomy" id="2527985"/>
    <lineage>
        <taxon>Bacteria</taxon>
        <taxon>Pseudomonadati</taxon>
        <taxon>Planctomycetota</taxon>
        <taxon>Planctomycetia</taxon>
        <taxon>Planctomycetales</taxon>
        <taxon>Planctomycetaceae</taxon>
        <taxon>Symmachiella</taxon>
    </lineage>
</organism>
<gene>
    <name evidence="2" type="ORF">CA54_48680</name>
</gene>
<protein>
    <submittedName>
        <fullName evidence="2">Uncharacterized protein</fullName>
    </submittedName>
</protein>
<name>A0A5C6BEB4_9PLAN</name>
<keyword evidence="3" id="KW-1185">Reference proteome</keyword>
<dbReference type="EMBL" id="SJPP01000002">
    <property type="protein sequence ID" value="TWU09626.1"/>
    <property type="molecule type" value="Genomic_DNA"/>
</dbReference>